<dbReference type="RefSeq" id="WP_379319801.1">
    <property type="nucleotide sequence ID" value="NZ_JBHTLM010000009.1"/>
</dbReference>
<gene>
    <name evidence="12" type="ORF">ACFQ3W_13735</name>
</gene>
<comment type="caution">
    <text evidence="12">The sequence shown here is derived from an EMBL/GenBank/DDBJ whole genome shotgun (WGS) entry which is preliminary data.</text>
</comment>
<feature type="region of interest" description="Disordered" evidence="10">
    <location>
        <begin position="192"/>
        <end position="214"/>
    </location>
</feature>
<feature type="compositionally biased region" description="Basic and acidic residues" evidence="10">
    <location>
        <begin position="196"/>
        <end position="209"/>
    </location>
</feature>
<evidence type="ECO:0000256" key="8">
    <source>
        <dbReference type="ARBA" id="ARBA00022842"/>
    </source>
</evidence>
<feature type="chain" id="PRO_5047422848" evidence="11">
    <location>
        <begin position="30"/>
        <end position="424"/>
    </location>
</feature>
<dbReference type="PROSITE" id="PS00123">
    <property type="entry name" value="ALKALINE_PHOSPHATASE"/>
    <property type="match status" value="1"/>
</dbReference>
<accession>A0ABW3RXU4</accession>
<organism evidence="12 13">
    <name type="scientific">Paenibacillus puldeungensis</name>
    <dbReference type="NCBI Taxonomy" id="696536"/>
    <lineage>
        <taxon>Bacteria</taxon>
        <taxon>Bacillati</taxon>
        <taxon>Bacillota</taxon>
        <taxon>Bacilli</taxon>
        <taxon>Bacillales</taxon>
        <taxon>Paenibacillaceae</taxon>
        <taxon>Paenibacillus</taxon>
    </lineage>
</organism>
<keyword evidence="6" id="KW-0378">Hydrolase</keyword>
<evidence type="ECO:0000256" key="9">
    <source>
        <dbReference type="RuleBase" id="RU003946"/>
    </source>
</evidence>
<dbReference type="Gene3D" id="3.40.720.10">
    <property type="entry name" value="Alkaline Phosphatase, subunit A"/>
    <property type="match status" value="1"/>
</dbReference>
<dbReference type="PRINTS" id="PR00113">
    <property type="entry name" value="ALKPHPHTASE"/>
</dbReference>
<dbReference type="PANTHER" id="PTHR11596">
    <property type="entry name" value="ALKALINE PHOSPHATASE"/>
    <property type="match status" value="1"/>
</dbReference>
<evidence type="ECO:0000256" key="2">
    <source>
        <dbReference type="ARBA" id="ARBA00001947"/>
    </source>
</evidence>
<dbReference type="CDD" id="cd16012">
    <property type="entry name" value="ALP"/>
    <property type="match status" value="1"/>
</dbReference>
<evidence type="ECO:0000256" key="3">
    <source>
        <dbReference type="ARBA" id="ARBA00005984"/>
    </source>
</evidence>
<dbReference type="SUPFAM" id="SSF53649">
    <property type="entry name" value="Alkaline phosphatase-like"/>
    <property type="match status" value="1"/>
</dbReference>
<name>A0ABW3RXU4_9BACL</name>
<proteinExistence type="inferred from homology"/>
<dbReference type="EMBL" id="JBHTLM010000009">
    <property type="protein sequence ID" value="MFD1177352.1"/>
    <property type="molecule type" value="Genomic_DNA"/>
</dbReference>
<evidence type="ECO:0000256" key="11">
    <source>
        <dbReference type="SAM" id="SignalP"/>
    </source>
</evidence>
<reference evidence="13" key="1">
    <citation type="journal article" date="2019" name="Int. J. Syst. Evol. Microbiol.">
        <title>The Global Catalogue of Microorganisms (GCM) 10K type strain sequencing project: providing services to taxonomists for standard genome sequencing and annotation.</title>
        <authorList>
            <consortium name="The Broad Institute Genomics Platform"/>
            <consortium name="The Broad Institute Genome Sequencing Center for Infectious Disease"/>
            <person name="Wu L."/>
            <person name="Ma J."/>
        </authorList>
    </citation>
    <scope>NUCLEOTIDE SEQUENCE [LARGE SCALE GENOMIC DNA]</scope>
    <source>
        <strain evidence="13">CCUG 59189</strain>
    </source>
</reference>
<dbReference type="Pfam" id="PF00245">
    <property type="entry name" value="Alk_phosphatase"/>
    <property type="match status" value="1"/>
</dbReference>
<dbReference type="InterPro" id="IPR017850">
    <property type="entry name" value="Alkaline_phosphatase_core_sf"/>
</dbReference>
<protein>
    <submittedName>
        <fullName evidence="12">Alkaline phosphatase</fullName>
    </submittedName>
</protein>
<dbReference type="PANTHER" id="PTHR11596:SF5">
    <property type="entry name" value="ALKALINE PHOSPHATASE"/>
    <property type="match status" value="1"/>
</dbReference>
<keyword evidence="4" id="KW-0597">Phosphoprotein</keyword>
<comment type="similarity">
    <text evidence="3 9">Belongs to the alkaline phosphatase family.</text>
</comment>
<evidence type="ECO:0000256" key="5">
    <source>
        <dbReference type="ARBA" id="ARBA00022723"/>
    </source>
</evidence>
<evidence type="ECO:0000256" key="4">
    <source>
        <dbReference type="ARBA" id="ARBA00022553"/>
    </source>
</evidence>
<evidence type="ECO:0000256" key="7">
    <source>
        <dbReference type="ARBA" id="ARBA00022833"/>
    </source>
</evidence>
<keyword evidence="5" id="KW-0479">Metal-binding</keyword>
<sequence>MSLKQKKRLRSAFVITAATAVAVTSIISAQVSNNVKAASASPQTKNVILFIGDGMGNAARDAIRLSTVGVTGKLAMDDMPYAGLVHTSSTSPVTDSAASATAYASGVKTYNGAIGMDANKKSVKTIMEYAKDAGKSTGVVTTSQVTDATGAAFGSHVENRSAQSDIALQYLTKSKLDVILGGGEDFWFPAGTPGAFKDEPAEDPSEKSKGTQGNLVDKAKQLGYTYVTSKDDMQKAKGSKLLGLFANEEMFQQKQEGEGDIYNPVVSLPDMTQKAINTLSKNKKGFFLMVEEEGTDEMAHENNAKLTIKAGQQLDKAVKVAKDFAKKNPDTLVLVLADHETGGLSIESVDDKDESGDGISKEDGPFAIANSKDQFMIDWTTSGHTAVDIPITAMGRNSELFTGIYENTGVFSKLMQALGFKAKK</sequence>
<dbReference type="Proteomes" id="UP001597262">
    <property type="component" value="Unassembled WGS sequence"/>
</dbReference>
<keyword evidence="7" id="KW-0862">Zinc</keyword>
<dbReference type="InterPro" id="IPR018299">
    <property type="entry name" value="Alkaline_phosphatase_AS"/>
</dbReference>
<keyword evidence="11" id="KW-0732">Signal</keyword>
<evidence type="ECO:0000313" key="12">
    <source>
        <dbReference type="EMBL" id="MFD1177352.1"/>
    </source>
</evidence>
<comment type="cofactor">
    <cofactor evidence="2">
        <name>Zn(2+)</name>
        <dbReference type="ChEBI" id="CHEBI:29105"/>
    </cofactor>
</comment>
<dbReference type="InterPro" id="IPR001952">
    <property type="entry name" value="Alkaline_phosphatase"/>
</dbReference>
<dbReference type="SMART" id="SM00098">
    <property type="entry name" value="alkPPc"/>
    <property type="match status" value="1"/>
</dbReference>
<evidence type="ECO:0000256" key="6">
    <source>
        <dbReference type="ARBA" id="ARBA00022801"/>
    </source>
</evidence>
<feature type="signal peptide" evidence="11">
    <location>
        <begin position="1"/>
        <end position="29"/>
    </location>
</feature>
<keyword evidence="8" id="KW-0460">Magnesium</keyword>
<evidence type="ECO:0000256" key="1">
    <source>
        <dbReference type="ARBA" id="ARBA00001946"/>
    </source>
</evidence>
<evidence type="ECO:0000313" key="13">
    <source>
        <dbReference type="Proteomes" id="UP001597262"/>
    </source>
</evidence>
<keyword evidence="13" id="KW-1185">Reference proteome</keyword>
<evidence type="ECO:0000256" key="10">
    <source>
        <dbReference type="SAM" id="MobiDB-lite"/>
    </source>
</evidence>
<comment type="cofactor">
    <cofactor evidence="1">
        <name>Mg(2+)</name>
        <dbReference type="ChEBI" id="CHEBI:18420"/>
    </cofactor>
</comment>